<dbReference type="EMBL" id="CP043930">
    <property type="protein sequence ID" value="QGQ25179.1"/>
    <property type="molecule type" value="Genomic_DNA"/>
</dbReference>
<dbReference type="Pfam" id="PF00535">
    <property type="entry name" value="Glycos_transf_2"/>
    <property type="match status" value="1"/>
</dbReference>
<organism evidence="3 4">
    <name type="scientific">Gimesia benthica</name>
    <dbReference type="NCBI Taxonomy" id="2608982"/>
    <lineage>
        <taxon>Bacteria</taxon>
        <taxon>Pseudomonadati</taxon>
        <taxon>Planctomycetota</taxon>
        <taxon>Planctomycetia</taxon>
        <taxon>Planctomycetales</taxon>
        <taxon>Planctomycetaceae</taxon>
        <taxon>Gimesia</taxon>
    </lineage>
</organism>
<dbReference type="KEGG" id="gim:F1728_21920"/>
<evidence type="ECO:0000313" key="3">
    <source>
        <dbReference type="EMBL" id="QGQ25179.1"/>
    </source>
</evidence>
<keyword evidence="3" id="KW-0808">Transferase</keyword>
<dbReference type="Proteomes" id="UP000427281">
    <property type="component" value="Chromosome"/>
</dbReference>
<accession>A0A6I6AKV3</accession>
<dbReference type="AlphaFoldDB" id="A0A6I6AKV3"/>
<evidence type="ECO:0000259" key="2">
    <source>
        <dbReference type="Pfam" id="PF00535"/>
    </source>
</evidence>
<dbReference type="PANTHER" id="PTHR22916">
    <property type="entry name" value="GLYCOSYLTRANSFERASE"/>
    <property type="match status" value="1"/>
</dbReference>
<dbReference type="InterPro" id="IPR029063">
    <property type="entry name" value="SAM-dependent_MTases_sf"/>
</dbReference>
<keyword evidence="4" id="KW-1185">Reference proteome</keyword>
<name>A0A6I6AKV3_9PLAN</name>
<proteinExistence type="predicted"/>
<reference evidence="3 4" key="1">
    <citation type="submission" date="2019-09" db="EMBL/GenBank/DDBJ databases">
        <title>Gimesia benthica sp. nov., a novel bacterium isolated from deep-sea water of the Northwest Indian Ocean.</title>
        <authorList>
            <person name="Dai X."/>
        </authorList>
    </citation>
    <scope>NUCLEOTIDE SEQUENCE [LARGE SCALE GENOMIC DNA]</scope>
    <source>
        <strain evidence="3 4">E7</strain>
    </source>
</reference>
<sequence length="883" mass="100400">MTVEKASESSRAIQGRTADTCSLSQSEITRLFSPYQNAPVRILKMGVSSESPLDQWSQYFAKLEKIVGCDLAQSAAELTFKNPCIELVEGDVNQPVTWEQILNHSDSYTIMIDEGARQSSQVIQTFLQYFPLIENNGVYAIQGLQCSYWEEFGGGLYHPFSPIAFFKRLVDILNHDHWGVTKSRAEFLKVFASEYNIELDEATLDSISRIEFTNSMCVIKKSAAETSLRGLRLFSGEVGDLAENAETPDQSENLWSDDASALEDQLRLSNQLVTDLQQALARQSETAQNLQQEVTRYHSSLSWKVTRPLRVSRRVLGKTYHRARRVALKPRETLRSYIDSRKNRLDYESWTKAHELSKGSLKKQRKICSTFEYQPLISIILPVYKIDKKIFEETINSVLAQSYTNWEICIAFAYAEDQEMLEYLQELAAKDKRFKVEVCENKGISANSNVSLALAEGDFIALLDHDDILAPFALYEVVRKLNESSDVDFLYSDKDCVNESGEQRLNALFKPDWSPEIMYSVNYLTHFNIIRRSVVEDIGGFRSETDGAQDWDLFLRVSQVTEKIERITGVFYHWRIHIGSTASGIEAKPYAIASQLKTIEDHVAFKGFDAHVELNADSGFRILWNGTSQTTVDMLIDVEHASSERLNALIENVYANSGDYEVSLFCLVKSNFDWRPSSQVRKKLSQIKTRTYDTPEQKTAIMHQLVQQGDGDCLVFTTDSVQELNEQCLTELVGWTTQNPEIAFTSSLVLDPNETVVEAGLIVDKHGNGTPLFRDSILRQWGWFGGPLWYRNCSASNPWMVSVARSEYQGIGGLDDELEYRKAFINLCGKIRSTGKRGFVNPHARVKLVQKPENDIPAFDESLTEDPYFHPYFSSAYPLELKH</sequence>
<dbReference type="Gene3D" id="3.90.550.10">
    <property type="entry name" value="Spore Coat Polysaccharide Biosynthesis Protein SpsA, Chain A"/>
    <property type="match status" value="1"/>
</dbReference>
<dbReference type="PANTHER" id="PTHR22916:SF3">
    <property type="entry name" value="UDP-GLCNAC:BETAGAL BETA-1,3-N-ACETYLGLUCOSAMINYLTRANSFERASE-LIKE PROTEIN 1"/>
    <property type="match status" value="1"/>
</dbReference>
<dbReference type="SUPFAM" id="SSF53335">
    <property type="entry name" value="S-adenosyl-L-methionine-dependent methyltransferases"/>
    <property type="match status" value="1"/>
</dbReference>
<dbReference type="InterPro" id="IPR029044">
    <property type="entry name" value="Nucleotide-diphossugar_trans"/>
</dbReference>
<dbReference type="SUPFAM" id="SSF53448">
    <property type="entry name" value="Nucleotide-diphospho-sugar transferases"/>
    <property type="match status" value="1"/>
</dbReference>
<dbReference type="RefSeq" id="WP_155365868.1">
    <property type="nucleotide sequence ID" value="NZ_CP043930.1"/>
</dbReference>
<gene>
    <name evidence="3" type="ORF">F1728_21920</name>
</gene>
<feature type="coiled-coil region" evidence="1">
    <location>
        <begin position="259"/>
        <end position="293"/>
    </location>
</feature>
<evidence type="ECO:0000256" key="1">
    <source>
        <dbReference type="SAM" id="Coils"/>
    </source>
</evidence>
<protein>
    <submittedName>
        <fullName evidence="3">Glycosyltransferase</fullName>
    </submittedName>
</protein>
<evidence type="ECO:0000313" key="4">
    <source>
        <dbReference type="Proteomes" id="UP000427281"/>
    </source>
</evidence>
<keyword evidence="1" id="KW-0175">Coiled coil</keyword>
<dbReference type="GO" id="GO:0016758">
    <property type="term" value="F:hexosyltransferase activity"/>
    <property type="evidence" value="ECO:0007669"/>
    <property type="project" value="UniProtKB-ARBA"/>
</dbReference>
<dbReference type="InterPro" id="IPR001173">
    <property type="entry name" value="Glyco_trans_2-like"/>
</dbReference>
<dbReference type="CDD" id="cd04184">
    <property type="entry name" value="GT2_RfbC_Mx_like"/>
    <property type="match status" value="1"/>
</dbReference>
<feature type="domain" description="Glycosyltransferase 2-like" evidence="2">
    <location>
        <begin position="378"/>
        <end position="535"/>
    </location>
</feature>
<dbReference type="Gene3D" id="3.40.50.150">
    <property type="entry name" value="Vaccinia Virus protein VP39"/>
    <property type="match status" value="1"/>
</dbReference>